<feature type="non-terminal residue" evidence="1">
    <location>
        <position position="1"/>
    </location>
</feature>
<proteinExistence type="predicted"/>
<accession>X1DTE3</accession>
<protein>
    <submittedName>
        <fullName evidence="1">Uncharacterized protein</fullName>
    </submittedName>
</protein>
<evidence type="ECO:0000313" key="1">
    <source>
        <dbReference type="EMBL" id="GAH08244.1"/>
    </source>
</evidence>
<dbReference type="EMBL" id="BART01036171">
    <property type="protein sequence ID" value="GAH08244.1"/>
    <property type="molecule type" value="Genomic_DNA"/>
</dbReference>
<dbReference type="AlphaFoldDB" id="X1DTE3"/>
<name>X1DTE3_9ZZZZ</name>
<organism evidence="1">
    <name type="scientific">marine sediment metagenome</name>
    <dbReference type="NCBI Taxonomy" id="412755"/>
    <lineage>
        <taxon>unclassified sequences</taxon>
        <taxon>metagenomes</taxon>
        <taxon>ecological metagenomes</taxon>
    </lineage>
</organism>
<reference evidence="1" key="1">
    <citation type="journal article" date="2014" name="Front. Microbiol.">
        <title>High frequency of phylogenetically diverse reductive dehalogenase-homologous genes in deep subseafloor sedimentary metagenomes.</title>
        <authorList>
            <person name="Kawai M."/>
            <person name="Futagami T."/>
            <person name="Toyoda A."/>
            <person name="Takaki Y."/>
            <person name="Nishi S."/>
            <person name="Hori S."/>
            <person name="Arai W."/>
            <person name="Tsubouchi T."/>
            <person name="Morono Y."/>
            <person name="Uchiyama I."/>
            <person name="Ito T."/>
            <person name="Fujiyama A."/>
            <person name="Inagaki F."/>
            <person name="Takami H."/>
        </authorList>
    </citation>
    <scope>NUCLEOTIDE SEQUENCE</scope>
    <source>
        <strain evidence="1">Expedition CK06-06</strain>
    </source>
</reference>
<sequence>ERPHISRHARGYDAVGRRVCLSEASYAAAEKREWRMASKI</sequence>
<gene>
    <name evidence="1" type="ORF">S01H4_61115</name>
</gene>
<comment type="caution">
    <text evidence="1">The sequence shown here is derived from an EMBL/GenBank/DDBJ whole genome shotgun (WGS) entry which is preliminary data.</text>
</comment>